<reference evidence="6 7" key="1">
    <citation type="journal article" date="2019" name="Emerg. Microbes Infect.">
        <title>Comprehensive subspecies identification of 175 nontuberculous mycobacteria species based on 7547 genomic profiles.</title>
        <authorList>
            <person name="Matsumoto Y."/>
            <person name="Kinjo T."/>
            <person name="Motooka D."/>
            <person name="Nabeya D."/>
            <person name="Jung N."/>
            <person name="Uechi K."/>
            <person name="Horii T."/>
            <person name="Iida T."/>
            <person name="Fujita J."/>
            <person name="Nakamura S."/>
        </authorList>
    </citation>
    <scope>NUCLEOTIDE SEQUENCE [LARGE SCALE GENOMIC DNA]</scope>
    <source>
        <strain evidence="6 7">JCM 14738</strain>
    </source>
</reference>
<evidence type="ECO:0000256" key="4">
    <source>
        <dbReference type="PROSITE-ProRule" id="PRU00335"/>
    </source>
</evidence>
<evidence type="ECO:0000256" key="3">
    <source>
        <dbReference type="ARBA" id="ARBA00023163"/>
    </source>
</evidence>
<dbReference type="InterPro" id="IPR001647">
    <property type="entry name" value="HTH_TetR"/>
</dbReference>
<dbReference type="InterPro" id="IPR050109">
    <property type="entry name" value="HTH-type_TetR-like_transc_reg"/>
</dbReference>
<dbReference type="InterPro" id="IPR009057">
    <property type="entry name" value="Homeodomain-like_sf"/>
</dbReference>
<dbReference type="Pfam" id="PF00440">
    <property type="entry name" value="TetR_N"/>
    <property type="match status" value="1"/>
</dbReference>
<evidence type="ECO:0000313" key="6">
    <source>
        <dbReference type="EMBL" id="BBZ37297.1"/>
    </source>
</evidence>
<keyword evidence="2 4" id="KW-0238">DNA-binding</keyword>
<feature type="domain" description="HTH tetR-type" evidence="5">
    <location>
        <begin position="17"/>
        <end position="76"/>
    </location>
</feature>
<dbReference type="FunFam" id="1.10.357.10:FF:000017">
    <property type="entry name" value="TetR family transcriptional regulator"/>
    <property type="match status" value="1"/>
</dbReference>
<keyword evidence="7" id="KW-1185">Reference proteome</keyword>
<gene>
    <name evidence="6" type="ORF">MCNS_03600</name>
</gene>
<dbReference type="EMBL" id="AP022613">
    <property type="protein sequence ID" value="BBZ37297.1"/>
    <property type="molecule type" value="Genomic_DNA"/>
</dbReference>
<keyword evidence="1" id="KW-0805">Transcription regulation</keyword>
<proteinExistence type="predicted"/>
<dbReference type="GO" id="GO:0000976">
    <property type="term" value="F:transcription cis-regulatory region binding"/>
    <property type="evidence" value="ECO:0007669"/>
    <property type="project" value="TreeGrafter"/>
</dbReference>
<dbReference type="Gene3D" id="1.10.357.10">
    <property type="entry name" value="Tetracycline Repressor, domain 2"/>
    <property type="match status" value="1"/>
</dbReference>
<sequence>MVAKTDGRKRRWHKHKVERRNELVDGTLVAIRRHGRFISMDEIAAEIGVSKTVLYRYFVDKNDLTTAVMMRFTQTTLIPNMAAALTSNLDGIDLTREVIRVYVETVAAEPEPYRFVMANSSASKSKVIADSERIIARMIAVMMRRRMQQVGMDTGGAEPWAYLIVGGVQLATHSWMSDPRMTSDELIDYLTMLSWSALCGIVEVGGSLEKFREEPHPSPIVPPRENV</sequence>
<dbReference type="SUPFAM" id="SSF46689">
    <property type="entry name" value="Homeodomain-like"/>
    <property type="match status" value="1"/>
</dbReference>
<evidence type="ECO:0000313" key="7">
    <source>
        <dbReference type="Proteomes" id="UP000467385"/>
    </source>
</evidence>
<dbReference type="Proteomes" id="UP000467385">
    <property type="component" value="Chromosome"/>
</dbReference>
<dbReference type="PANTHER" id="PTHR30055:SF160">
    <property type="entry name" value="TRANSCRIPTIONAL REGULATORY PROTEIN (PROBABLY ASNC-FAMILY)-RELATED"/>
    <property type="match status" value="1"/>
</dbReference>
<dbReference type="SUPFAM" id="SSF48498">
    <property type="entry name" value="Tetracyclin repressor-like, C-terminal domain"/>
    <property type="match status" value="1"/>
</dbReference>
<dbReference type="InterPro" id="IPR045823">
    <property type="entry name" value="TetR_C_32"/>
</dbReference>
<accession>A0A7I7Y6I0</accession>
<dbReference type="AlphaFoldDB" id="A0A7I7Y6I0"/>
<keyword evidence="3" id="KW-0804">Transcription</keyword>
<dbReference type="PROSITE" id="PS50977">
    <property type="entry name" value="HTH_TETR_2"/>
    <property type="match status" value="1"/>
</dbReference>
<evidence type="ECO:0000256" key="2">
    <source>
        <dbReference type="ARBA" id="ARBA00023125"/>
    </source>
</evidence>
<evidence type="ECO:0000256" key="1">
    <source>
        <dbReference type="ARBA" id="ARBA00023015"/>
    </source>
</evidence>
<dbReference type="GO" id="GO:0003700">
    <property type="term" value="F:DNA-binding transcription factor activity"/>
    <property type="evidence" value="ECO:0007669"/>
    <property type="project" value="TreeGrafter"/>
</dbReference>
<protein>
    <submittedName>
        <fullName evidence="6">TetR family transcriptional regulator</fullName>
    </submittedName>
</protein>
<organism evidence="6 7">
    <name type="scientific">Mycobacterium conspicuum</name>
    <dbReference type="NCBI Taxonomy" id="44010"/>
    <lineage>
        <taxon>Bacteria</taxon>
        <taxon>Bacillati</taxon>
        <taxon>Actinomycetota</taxon>
        <taxon>Actinomycetes</taxon>
        <taxon>Mycobacteriales</taxon>
        <taxon>Mycobacteriaceae</taxon>
        <taxon>Mycobacterium</taxon>
    </lineage>
</organism>
<name>A0A7I7Y6I0_9MYCO</name>
<feature type="DNA-binding region" description="H-T-H motif" evidence="4">
    <location>
        <begin position="39"/>
        <end position="58"/>
    </location>
</feature>
<dbReference type="InterPro" id="IPR036271">
    <property type="entry name" value="Tet_transcr_reg_TetR-rel_C_sf"/>
</dbReference>
<dbReference type="Pfam" id="PF19344">
    <property type="entry name" value="TetR_C_32"/>
    <property type="match status" value="1"/>
</dbReference>
<dbReference type="PANTHER" id="PTHR30055">
    <property type="entry name" value="HTH-TYPE TRANSCRIPTIONAL REGULATOR RUTR"/>
    <property type="match status" value="1"/>
</dbReference>
<evidence type="ECO:0000259" key="5">
    <source>
        <dbReference type="PROSITE" id="PS50977"/>
    </source>
</evidence>